<protein>
    <recommendedName>
        <fullName evidence="1">Imm33-like domain-containing protein</fullName>
    </recommendedName>
</protein>
<feature type="domain" description="Imm33-like" evidence="1">
    <location>
        <begin position="10"/>
        <end position="108"/>
    </location>
</feature>
<dbReference type="InterPro" id="IPR056509">
    <property type="entry name" value="Imm33-like"/>
</dbReference>
<accession>A0A4R6WGZ6</accession>
<keyword evidence="3" id="KW-1185">Reference proteome</keyword>
<dbReference type="Pfam" id="PF24719">
    <property type="entry name" value="Imm33-like"/>
    <property type="match status" value="1"/>
</dbReference>
<organism evidence="2 3">
    <name type="scientific">Sphingobacterium yanglingense</name>
    <dbReference type="NCBI Taxonomy" id="1437280"/>
    <lineage>
        <taxon>Bacteria</taxon>
        <taxon>Pseudomonadati</taxon>
        <taxon>Bacteroidota</taxon>
        <taxon>Sphingobacteriia</taxon>
        <taxon>Sphingobacteriales</taxon>
        <taxon>Sphingobacteriaceae</taxon>
        <taxon>Sphingobacterium</taxon>
    </lineage>
</organism>
<dbReference type="AlphaFoldDB" id="A0A4R6WGZ6"/>
<comment type="caution">
    <text evidence="2">The sequence shown here is derived from an EMBL/GenBank/DDBJ whole genome shotgun (WGS) entry which is preliminary data.</text>
</comment>
<evidence type="ECO:0000313" key="2">
    <source>
        <dbReference type="EMBL" id="TDQ79433.1"/>
    </source>
</evidence>
<evidence type="ECO:0000259" key="1">
    <source>
        <dbReference type="Pfam" id="PF24719"/>
    </source>
</evidence>
<sequence>MTWKEYEEVQKQICKENGADWQATPPDFIIGLATNLDKTPIYGVRDVRSDKTSGWYIWSGEYSAADDFYKPVCAAHLVDLFPPIVHYLGLAEGWRFIIDKDGYEDIWYEQD</sequence>
<name>A0A4R6WGZ6_9SPHI</name>
<gene>
    <name evidence="2" type="ORF">CLV99_0870</name>
</gene>
<evidence type="ECO:0000313" key="3">
    <source>
        <dbReference type="Proteomes" id="UP000295292"/>
    </source>
</evidence>
<dbReference type="Proteomes" id="UP000295292">
    <property type="component" value="Unassembled WGS sequence"/>
</dbReference>
<dbReference type="OrthoDB" id="7063432at2"/>
<proteinExistence type="predicted"/>
<dbReference type="EMBL" id="SNYV01000011">
    <property type="protein sequence ID" value="TDQ79433.1"/>
    <property type="molecule type" value="Genomic_DNA"/>
</dbReference>
<reference evidence="2 3" key="1">
    <citation type="submission" date="2019-03" db="EMBL/GenBank/DDBJ databases">
        <title>Genomic Encyclopedia of Archaeal and Bacterial Type Strains, Phase II (KMG-II): from individual species to whole genera.</title>
        <authorList>
            <person name="Goeker M."/>
        </authorList>
    </citation>
    <scope>NUCLEOTIDE SEQUENCE [LARGE SCALE GENOMIC DNA]</scope>
    <source>
        <strain evidence="2 3">DSM 28353</strain>
    </source>
</reference>
<dbReference type="RefSeq" id="WP_133583226.1">
    <property type="nucleotide sequence ID" value="NZ_SNYV01000011.1"/>
</dbReference>